<feature type="domain" description="Ig-like" evidence="5">
    <location>
        <begin position="74"/>
        <end position="131"/>
    </location>
</feature>
<evidence type="ECO:0000256" key="4">
    <source>
        <dbReference type="ARBA" id="ARBA00023157"/>
    </source>
</evidence>
<dbReference type="InterPro" id="IPR003599">
    <property type="entry name" value="Ig_sub"/>
</dbReference>
<dbReference type="SMART" id="SM00409">
    <property type="entry name" value="IG"/>
    <property type="match status" value="4"/>
</dbReference>
<keyword evidence="7" id="KW-1185">Reference proteome</keyword>
<dbReference type="Proteomes" id="UP000596742">
    <property type="component" value="Unassembled WGS sequence"/>
</dbReference>
<evidence type="ECO:0000313" key="6">
    <source>
        <dbReference type="EMBL" id="VDI80926.1"/>
    </source>
</evidence>
<organism evidence="6 7">
    <name type="scientific">Mytilus galloprovincialis</name>
    <name type="common">Mediterranean mussel</name>
    <dbReference type="NCBI Taxonomy" id="29158"/>
    <lineage>
        <taxon>Eukaryota</taxon>
        <taxon>Metazoa</taxon>
        <taxon>Spiralia</taxon>
        <taxon>Lophotrochozoa</taxon>
        <taxon>Mollusca</taxon>
        <taxon>Bivalvia</taxon>
        <taxon>Autobranchia</taxon>
        <taxon>Pteriomorphia</taxon>
        <taxon>Mytilida</taxon>
        <taxon>Mytiloidea</taxon>
        <taxon>Mytilidae</taxon>
        <taxon>Mytilinae</taxon>
        <taxon>Mytilus</taxon>
    </lineage>
</organism>
<keyword evidence="3" id="KW-0597">Phosphoprotein</keyword>
<dbReference type="InterPro" id="IPR052385">
    <property type="entry name" value="Obscurin/Obscurin-like_Reg"/>
</dbReference>
<sequence length="477" mass="53999">MVGIWYKNGIPLIKSSRIEYDIDEKIHTLKIHNAELSDSAVYCIEFNGVKRKIHLQIKDYFLKALFINPEEVIEGKEVSISCEIIQKHMGGTWYKNGIPVSSTNRIECGINEKIHTLKIHNTELDDSAFYCIDFNGVKREIQLHVKDFFSKALSIEPVEALIEGQDVSISCEIIHKNMRGTWYKNGSPVSSTDRIECGINEKIHTLNIHNTVLDDRAEYCIEFNGVKREIQLHVKDLFKRPLENVSTVEGSETIFECETEKEDSPIEWYQKANRVTNNTQNVQMVKLSGYIYQLIIPKTSLSDGGKYKIQKNGVDCVAILEVKELFKRPLENVSTVEGSETIFVCETEKEDSPAEWFQKGNRVTNYTKNVQIETLPGYIHKLIIPKTSLSDGGKYNINKNGVSCAAMLEVEDGTFVTNNTNNVQMEIEKGQFYTQLITLPSLSDGGTIKLETHGIIIEAVRDVKVGKPRIDSAPPSI</sequence>
<comment type="subcellular location">
    <subcellularLocation>
        <location evidence="1">Cytoplasm</location>
    </subcellularLocation>
</comment>
<dbReference type="PANTHER" id="PTHR35971:SF5">
    <property type="entry name" value="OBSCURIN LIKE CYTOSKELETAL ADAPTOR 1"/>
    <property type="match status" value="1"/>
</dbReference>
<keyword evidence="2" id="KW-0963">Cytoplasm</keyword>
<dbReference type="InterPro" id="IPR013098">
    <property type="entry name" value="Ig_I-set"/>
</dbReference>
<dbReference type="SUPFAM" id="SSF48726">
    <property type="entry name" value="Immunoglobulin"/>
    <property type="match status" value="5"/>
</dbReference>
<evidence type="ECO:0000313" key="7">
    <source>
        <dbReference type="Proteomes" id="UP000596742"/>
    </source>
</evidence>
<dbReference type="OrthoDB" id="6115582at2759"/>
<dbReference type="PROSITE" id="PS50835">
    <property type="entry name" value="IG_LIKE"/>
    <property type="match status" value="1"/>
</dbReference>
<dbReference type="InterPro" id="IPR013783">
    <property type="entry name" value="Ig-like_fold"/>
</dbReference>
<dbReference type="InterPro" id="IPR007110">
    <property type="entry name" value="Ig-like_dom"/>
</dbReference>
<keyword evidence="4" id="KW-1015">Disulfide bond</keyword>
<protein>
    <recommendedName>
        <fullName evidence="5">Ig-like domain-containing protein</fullName>
    </recommendedName>
</protein>
<evidence type="ECO:0000256" key="2">
    <source>
        <dbReference type="ARBA" id="ARBA00022490"/>
    </source>
</evidence>
<evidence type="ECO:0000256" key="1">
    <source>
        <dbReference type="ARBA" id="ARBA00004496"/>
    </source>
</evidence>
<dbReference type="GO" id="GO:0005737">
    <property type="term" value="C:cytoplasm"/>
    <property type="evidence" value="ECO:0007669"/>
    <property type="project" value="UniProtKB-SubCell"/>
</dbReference>
<name>A0A8B6HM69_MYTGA</name>
<dbReference type="InterPro" id="IPR036179">
    <property type="entry name" value="Ig-like_dom_sf"/>
</dbReference>
<evidence type="ECO:0000256" key="3">
    <source>
        <dbReference type="ARBA" id="ARBA00022553"/>
    </source>
</evidence>
<dbReference type="AlphaFoldDB" id="A0A8B6HM69"/>
<evidence type="ECO:0000259" key="5">
    <source>
        <dbReference type="PROSITE" id="PS50835"/>
    </source>
</evidence>
<accession>A0A8B6HM69</accession>
<dbReference type="Gene3D" id="2.60.40.10">
    <property type="entry name" value="Immunoglobulins"/>
    <property type="match status" value="5"/>
</dbReference>
<gene>
    <name evidence="6" type="ORF">MGAL_10B065121</name>
</gene>
<comment type="caution">
    <text evidence="6">The sequence shown here is derived from an EMBL/GenBank/DDBJ whole genome shotgun (WGS) entry which is preliminary data.</text>
</comment>
<proteinExistence type="predicted"/>
<dbReference type="CDD" id="cd00096">
    <property type="entry name" value="Ig"/>
    <property type="match status" value="2"/>
</dbReference>
<dbReference type="EMBL" id="UYJE01010211">
    <property type="protein sequence ID" value="VDI80926.1"/>
    <property type="molecule type" value="Genomic_DNA"/>
</dbReference>
<dbReference type="PANTHER" id="PTHR35971">
    <property type="entry name" value="SI:DKEY-31G6.6"/>
    <property type="match status" value="1"/>
</dbReference>
<dbReference type="Pfam" id="PF07679">
    <property type="entry name" value="I-set"/>
    <property type="match status" value="4"/>
</dbReference>
<reference evidence="6" key="1">
    <citation type="submission" date="2018-11" db="EMBL/GenBank/DDBJ databases">
        <authorList>
            <person name="Alioto T."/>
            <person name="Alioto T."/>
        </authorList>
    </citation>
    <scope>NUCLEOTIDE SEQUENCE</scope>
</reference>